<accession>A0A162PYI5</accession>
<dbReference type="GeneID" id="28996181"/>
<reference evidence="2" key="1">
    <citation type="submission" date="2015-06" db="EMBL/GenBank/DDBJ databases">
        <title>Expansion of signal transduction pathways in fungi by whole-genome duplication.</title>
        <authorList>
            <consortium name="DOE Joint Genome Institute"/>
            <person name="Corrochano L.M."/>
            <person name="Kuo A."/>
            <person name="Marcet-Houben M."/>
            <person name="Polaino S."/>
            <person name="Salamov A."/>
            <person name="Villalobos J.M."/>
            <person name="Alvarez M.I."/>
            <person name="Avalos J."/>
            <person name="Benito E.P."/>
            <person name="Benoit I."/>
            <person name="Burger G."/>
            <person name="Camino L.P."/>
            <person name="Canovas D."/>
            <person name="Cerda-Olmedo E."/>
            <person name="Cheng J.-F."/>
            <person name="Dominguez A."/>
            <person name="Elias M."/>
            <person name="Eslava A.P."/>
            <person name="Glaser F."/>
            <person name="Grimwood J."/>
            <person name="Gutierrez G."/>
            <person name="Heitman J."/>
            <person name="Henrissat B."/>
            <person name="Iturriaga E.A."/>
            <person name="Lang B.F."/>
            <person name="Lavin J.L."/>
            <person name="Lee S."/>
            <person name="Li W."/>
            <person name="Lindquist E."/>
            <person name="Lopez-Garcia S."/>
            <person name="Luque E.M."/>
            <person name="Marcos A.T."/>
            <person name="Martin J."/>
            <person name="McCluskey K."/>
            <person name="Medina H.R."/>
            <person name="Miralles-Duran A."/>
            <person name="Miyazaki A."/>
            <person name="Munoz-Torres E."/>
            <person name="Oguiza J.A."/>
            <person name="Ohm R."/>
            <person name="Olmedo M."/>
            <person name="Orejas M."/>
            <person name="Ortiz-Castellanos L."/>
            <person name="Pisabarro A.G."/>
            <person name="Rodriguez-Romero J."/>
            <person name="Ruiz-Herrera J."/>
            <person name="Ruiz-Vazquez R."/>
            <person name="Sanz C."/>
            <person name="Schackwitz W."/>
            <person name="Schmutz J."/>
            <person name="Shahriari M."/>
            <person name="Shelest E."/>
            <person name="Silva-Franco F."/>
            <person name="Soanes D."/>
            <person name="Syed K."/>
            <person name="Tagua V.G."/>
            <person name="Talbot N.J."/>
            <person name="Thon M."/>
            <person name="De vries R.P."/>
            <person name="Wiebenga A."/>
            <person name="Yadav J.S."/>
            <person name="Braun E.L."/>
            <person name="Baker S."/>
            <person name="Garre V."/>
            <person name="Horwitz B."/>
            <person name="Torres-Martinez S."/>
            <person name="Idnurm A."/>
            <person name="Herrera-Estrella A."/>
            <person name="Gabaldon T."/>
            <person name="Grigoriev I.V."/>
        </authorList>
    </citation>
    <scope>NUCLEOTIDE SEQUENCE [LARGE SCALE GENOMIC DNA]</scope>
    <source>
        <strain evidence="2">NRRL 1555(-)</strain>
    </source>
</reference>
<proteinExistence type="predicted"/>
<name>A0A162PYI5_PHYB8</name>
<protein>
    <submittedName>
        <fullName evidence="1">Uncharacterized protein</fullName>
    </submittedName>
</protein>
<keyword evidence="2" id="KW-1185">Reference proteome</keyword>
<sequence>MYARVSKNAPAFLLIKCNLSGYIQRDNRFKQIFKESVLSIRTLKNLGNIRQYNVDRLETWGLSTLCLFGTKKTSFGKSSKHSVSCFEYKILESVIRCLFLVYSKGMGNVDIVSLSWRYRLIR</sequence>
<evidence type="ECO:0000313" key="1">
    <source>
        <dbReference type="EMBL" id="OAD77167.1"/>
    </source>
</evidence>
<dbReference type="AlphaFoldDB" id="A0A162PYI5"/>
<organism evidence="1 2">
    <name type="scientific">Phycomyces blakesleeanus (strain ATCC 8743b / DSM 1359 / FGSC 10004 / NBRC 33097 / NRRL 1555)</name>
    <dbReference type="NCBI Taxonomy" id="763407"/>
    <lineage>
        <taxon>Eukaryota</taxon>
        <taxon>Fungi</taxon>
        <taxon>Fungi incertae sedis</taxon>
        <taxon>Mucoromycota</taxon>
        <taxon>Mucoromycotina</taxon>
        <taxon>Mucoromycetes</taxon>
        <taxon>Mucorales</taxon>
        <taxon>Phycomycetaceae</taxon>
        <taxon>Phycomyces</taxon>
    </lineage>
</organism>
<evidence type="ECO:0000313" key="2">
    <source>
        <dbReference type="Proteomes" id="UP000077315"/>
    </source>
</evidence>
<dbReference type="Proteomes" id="UP000077315">
    <property type="component" value="Unassembled WGS sequence"/>
</dbReference>
<dbReference type="RefSeq" id="XP_018295207.1">
    <property type="nucleotide sequence ID" value="XM_018435275.1"/>
</dbReference>
<dbReference type="VEuPathDB" id="FungiDB:PHYBLDRAFT_165656"/>
<gene>
    <name evidence="1" type="ORF">PHYBLDRAFT_165656</name>
</gene>
<dbReference type="EMBL" id="KV440975">
    <property type="protein sequence ID" value="OAD77167.1"/>
    <property type="molecule type" value="Genomic_DNA"/>
</dbReference>
<dbReference type="InParanoid" id="A0A162PYI5"/>